<dbReference type="Proteomes" id="UP000289437">
    <property type="component" value="Unassembled WGS sequence"/>
</dbReference>
<keyword evidence="2" id="KW-1185">Reference proteome</keyword>
<reference evidence="1 2" key="1">
    <citation type="submission" date="2018-11" db="EMBL/GenBank/DDBJ databases">
        <authorList>
            <person name="Mardanov A.V."/>
            <person name="Ravin N.V."/>
            <person name="Dedysh S.N."/>
        </authorList>
    </citation>
    <scope>NUCLEOTIDE SEQUENCE [LARGE SCALE GENOMIC DNA]</scope>
    <source>
        <strain evidence="1 2">AF10</strain>
    </source>
</reference>
<evidence type="ECO:0000313" key="2">
    <source>
        <dbReference type="Proteomes" id="UP000289437"/>
    </source>
</evidence>
<sequence length="95" mass="11134">MYRAFDVWKRSGSHLLVRYRCFEDLGTGMFCVQSADFYKSPVSDDRVQELETQYLELLLEESPFKRSGSFSTIDEAILDHIETFDVAERARQAKR</sequence>
<name>A0A4Q0T7L6_9BACT</name>
<reference evidence="2" key="2">
    <citation type="submission" date="2019-02" db="EMBL/GenBank/DDBJ databases">
        <title>Granulicella sibirica sp. nov., a psychrotolerant acidobacterium isolated from an organic soil layer in forested tundra, West Siberia.</title>
        <authorList>
            <person name="Oshkin I.Y."/>
            <person name="Kulichevskaya I.S."/>
            <person name="Rijpstra W.I.C."/>
            <person name="Sinninghe Damste J.S."/>
            <person name="Rakitin A.L."/>
            <person name="Ravin N.V."/>
            <person name="Dedysh S.N."/>
        </authorList>
    </citation>
    <scope>NUCLEOTIDE SEQUENCE [LARGE SCALE GENOMIC DNA]</scope>
    <source>
        <strain evidence="2">AF10</strain>
    </source>
</reference>
<gene>
    <name evidence="1" type="ORF">GRAN_2020</name>
</gene>
<proteinExistence type="predicted"/>
<comment type="caution">
    <text evidence="1">The sequence shown here is derived from an EMBL/GenBank/DDBJ whole genome shotgun (WGS) entry which is preliminary data.</text>
</comment>
<accession>A0A4Q0T7L6</accession>
<dbReference type="AlphaFoldDB" id="A0A4Q0T7L6"/>
<protein>
    <submittedName>
        <fullName evidence="1">Uncharacterized protein</fullName>
    </submittedName>
</protein>
<evidence type="ECO:0000313" key="1">
    <source>
        <dbReference type="EMBL" id="RXH58710.1"/>
    </source>
</evidence>
<organism evidence="1 2">
    <name type="scientific">Granulicella sibirica</name>
    <dbReference type="NCBI Taxonomy" id="2479048"/>
    <lineage>
        <taxon>Bacteria</taxon>
        <taxon>Pseudomonadati</taxon>
        <taxon>Acidobacteriota</taxon>
        <taxon>Terriglobia</taxon>
        <taxon>Terriglobales</taxon>
        <taxon>Acidobacteriaceae</taxon>
        <taxon>Granulicella</taxon>
    </lineage>
</organism>
<dbReference type="EMBL" id="RDSM01000001">
    <property type="protein sequence ID" value="RXH58710.1"/>
    <property type="molecule type" value="Genomic_DNA"/>
</dbReference>